<name>A0ABP9QFB5_9RHOO</name>
<evidence type="ECO:0008006" key="4">
    <source>
        <dbReference type="Google" id="ProtNLM"/>
    </source>
</evidence>
<organism evidence="2 3">
    <name type="scientific">Viridibacterium curvum</name>
    <dbReference type="NCBI Taxonomy" id="1101404"/>
    <lineage>
        <taxon>Bacteria</taxon>
        <taxon>Pseudomonadati</taxon>
        <taxon>Pseudomonadota</taxon>
        <taxon>Betaproteobacteria</taxon>
        <taxon>Rhodocyclales</taxon>
        <taxon>Rhodocyclaceae</taxon>
        <taxon>Viridibacterium</taxon>
    </lineage>
</organism>
<reference evidence="3" key="1">
    <citation type="journal article" date="2019" name="Int. J. Syst. Evol. Microbiol.">
        <title>The Global Catalogue of Microorganisms (GCM) 10K type strain sequencing project: providing services to taxonomists for standard genome sequencing and annotation.</title>
        <authorList>
            <consortium name="The Broad Institute Genomics Platform"/>
            <consortium name="The Broad Institute Genome Sequencing Center for Infectious Disease"/>
            <person name="Wu L."/>
            <person name="Ma J."/>
        </authorList>
    </citation>
    <scope>NUCLEOTIDE SEQUENCE [LARGE SCALE GENOMIC DNA]</scope>
    <source>
        <strain evidence="3">JCM 18715</strain>
    </source>
</reference>
<evidence type="ECO:0000313" key="3">
    <source>
        <dbReference type="Proteomes" id="UP001500547"/>
    </source>
</evidence>
<dbReference type="Gene3D" id="1.25.40.10">
    <property type="entry name" value="Tetratricopeptide repeat domain"/>
    <property type="match status" value="1"/>
</dbReference>
<dbReference type="EMBL" id="BAABLD010000005">
    <property type="protein sequence ID" value="GAA5160972.1"/>
    <property type="molecule type" value="Genomic_DNA"/>
</dbReference>
<dbReference type="RefSeq" id="WP_345531715.1">
    <property type="nucleotide sequence ID" value="NZ_BAABLD010000005.1"/>
</dbReference>
<evidence type="ECO:0000313" key="2">
    <source>
        <dbReference type="EMBL" id="GAA5160972.1"/>
    </source>
</evidence>
<comment type="caution">
    <text evidence="2">The sequence shown here is derived from an EMBL/GenBank/DDBJ whole genome shotgun (WGS) entry which is preliminary data.</text>
</comment>
<dbReference type="Proteomes" id="UP001500547">
    <property type="component" value="Unassembled WGS sequence"/>
</dbReference>
<dbReference type="InterPro" id="IPR011990">
    <property type="entry name" value="TPR-like_helical_dom_sf"/>
</dbReference>
<accession>A0ABP9QFB5</accession>
<proteinExistence type="predicted"/>
<sequence>MKTLPQRLALSLLAALSLSAAPALRAEPYKPLVLEDVVEGPAPTIYLGGLSAAVESLSPHASRMPPRFDNKAERDLAAKDARSLSDALDKPTRAANAPTELLQLAGHWNTLAWRMGYEAAGARAFEQLRRALRGEPDNARLQYLLGSFYTEFEGGSSHALPYLERAHDAGVIEASFTLGMLYIQLRDAKTARHYLEHFAVKTGTKDPNFLKLLNQLRYGDGGWTLTHPRQDLPASALVKLD</sequence>
<keyword evidence="1" id="KW-0732">Signal</keyword>
<dbReference type="SUPFAM" id="SSF81901">
    <property type="entry name" value="HCP-like"/>
    <property type="match status" value="1"/>
</dbReference>
<protein>
    <recommendedName>
        <fullName evidence="4">Tetratricopeptide repeat protein</fullName>
    </recommendedName>
</protein>
<gene>
    <name evidence="2" type="ORF">GCM10025770_09440</name>
</gene>
<feature type="signal peptide" evidence="1">
    <location>
        <begin position="1"/>
        <end position="25"/>
    </location>
</feature>
<keyword evidence="3" id="KW-1185">Reference proteome</keyword>
<feature type="chain" id="PRO_5046572603" description="Tetratricopeptide repeat protein" evidence="1">
    <location>
        <begin position="26"/>
        <end position="241"/>
    </location>
</feature>
<evidence type="ECO:0000256" key="1">
    <source>
        <dbReference type="SAM" id="SignalP"/>
    </source>
</evidence>